<gene>
    <name evidence="4" type="ORF">SAMN05877753_10139</name>
</gene>
<keyword evidence="1" id="KW-0732">Signal</keyword>
<feature type="domain" description="G5" evidence="2">
    <location>
        <begin position="281"/>
        <end position="361"/>
    </location>
</feature>
<dbReference type="InterPro" id="IPR018392">
    <property type="entry name" value="LysM"/>
</dbReference>
<dbReference type="SMART" id="SM01208">
    <property type="entry name" value="G5"/>
    <property type="match status" value="1"/>
</dbReference>
<dbReference type="SUPFAM" id="SSF51261">
    <property type="entry name" value="Duplicated hybrid motif"/>
    <property type="match status" value="1"/>
</dbReference>
<protein>
    <submittedName>
        <fullName evidence="4">Murein DD-endopeptidase MepM/ murein hydrolase activator NlpD</fullName>
    </submittedName>
</protein>
<name>A0A285CI83_9BACI</name>
<dbReference type="Pfam" id="PF01476">
    <property type="entry name" value="LysM"/>
    <property type="match status" value="1"/>
</dbReference>
<dbReference type="CDD" id="cd00118">
    <property type="entry name" value="LysM"/>
    <property type="match status" value="1"/>
</dbReference>
<sequence length="488" mass="53930">MAHWRHLLSKWKEPVQKKSNFLVKGTVISTLAVSSLTLGSVKAKTEEEVGLSTVYHVYVGNERIGVVTSKEEIEKWIKTELEKAKEEYEGIDFTLENQISYVPEQVFQIATQDDSVINTLVDKVQVQAEAFAITVNGEPVTYVESAELAKQILDSIKQAYVTKEELAQLTASREAAVETASLTENNETKLLDVRFTDEVTVSEEKVTPNEILTVDEALKLLQKGTLEEKKYQVQTGDVLGTIAAKHDLTLAQLLKLNPGLEEDSVLQIGKELNVTVYEPIIDVVVEYEKYREEEIPYETKVIEDDSMYKGEQTVKQEGQSGVEAVTYLIREVNGERDGKSVLESKVLSAPVEEIIVKGTKVVPSRGTGDFIWPAVGGYISSTMGYRWGKMHDGIDIARPSDRTIKAADNGVVVEAGWDGGYGNKIVIDHNNGYRTVYAHLSSISVSVGQTVPQGSKIGVMGSTGNSTGIHLHFEILQNGKNINPLNYF</sequence>
<dbReference type="EMBL" id="OAOP01000001">
    <property type="protein sequence ID" value="SNX66728.1"/>
    <property type="molecule type" value="Genomic_DNA"/>
</dbReference>
<accession>A0A285CI83</accession>
<dbReference type="RefSeq" id="WP_097156584.1">
    <property type="nucleotide sequence ID" value="NZ_JBEPMQ010000016.1"/>
</dbReference>
<dbReference type="Proteomes" id="UP000219546">
    <property type="component" value="Unassembled WGS sequence"/>
</dbReference>
<feature type="domain" description="LysM" evidence="3">
    <location>
        <begin position="229"/>
        <end position="274"/>
    </location>
</feature>
<dbReference type="Gene3D" id="2.70.70.10">
    <property type="entry name" value="Glucose Permease (Domain IIA)"/>
    <property type="match status" value="1"/>
</dbReference>
<evidence type="ECO:0000259" key="3">
    <source>
        <dbReference type="PROSITE" id="PS51782"/>
    </source>
</evidence>
<dbReference type="Gene3D" id="2.20.230.10">
    <property type="entry name" value="Resuscitation-promoting factor rpfb"/>
    <property type="match status" value="1"/>
</dbReference>
<dbReference type="SUPFAM" id="SSF54106">
    <property type="entry name" value="LysM domain"/>
    <property type="match status" value="1"/>
</dbReference>
<dbReference type="PANTHER" id="PTHR21666:SF270">
    <property type="entry name" value="MUREIN HYDROLASE ACTIVATOR ENVC"/>
    <property type="match status" value="1"/>
</dbReference>
<dbReference type="InterPro" id="IPR011055">
    <property type="entry name" value="Dup_hybrid_motif"/>
</dbReference>
<dbReference type="InterPro" id="IPR036779">
    <property type="entry name" value="LysM_dom_sf"/>
</dbReference>
<evidence type="ECO:0000313" key="4">
    <source>
        <dbReference type="EMBL" id="SNX66728.1"/>
    </source>
</evidence>
<dbReference type="SMART" id="SM00257">
    <property type="entry name" value="LysM"/>
    <property type="match status" value="1"/>
</dbReference>
<dbReference type="PROSITE" id="PS51782">
    <property type="entry name" value="LYSM"/>
    <property type="match status" value="1"/>
</dbReference>
<dbReference type="AlphaFoldDB" id="A0A285CI83"/>
<evidence type="ECO:0000313" key="5">
    <source>
        <dbReference type="Proteomes" id="UP000219546"/>
    </source>
</evidence>
<dbReference type="OrthoDB" id="9805070at2"/>
<dbReference type="PROSITE" id="PS51109">
    <property type="entry name" value="G5"/>
    <property type="match status" value="1"/>
</dbReference>
<keyword evidence="5" id="KW-1185">Reference proteome</keyword>
<dbReference type="Pfam" id="PF07501">
    <property type="entry name" value="G5"/>
    <property type="match status" value="1"/>
</dbReference>
<organism evidence="4 5">
    <name type="scientific">Bacillus oleivorans</name>
    <dbReference type="NCBI Taxonomy" id="1448271"/>
    <lineage>
        <taxon>Bacteria</taxon>
        <taxon>Bacillati</taxon>
        <taxon>Bacillota</taxon>
        <taxon>Bacilli</taxon>
        <taxon>Bacillales</taxon>
        <taxon>Bacillaceae</taxon>
        <taxon>Bacillus</taxon>
    </lineage>
</organism>
<proteinExistence type="predicted"/>
<evidence type="ECO:0000256" key="1">
    <source>
        <dbReference type="ARBA" id="ARBA00022729"/>
    </source>
</evidence>
<dbReference type="InterPro" id="IPR016047">
    <property type="entry name" value="M23ase_b-sheet_dom"/>
</dbReference>
<dbReference type="CDD" id="cd12797">
    <property type="entry name" value="M23_peptidase"/>
    <property type="match status" value="1"/>
</dbReference>
<dbReference type="Pfam" id="PF01551">
    <property type="entry name" value="Peptidase_M23"/>
    <property type="match status" value="1"/>
</dbReference>
<dbReference type="PANTHER" id="PTHR21666">
    <property type="entry name" value="PEPTIDASE-RELATED"/>
    <property type="match status" value="1"/>
</dbReference>
<dbReference type="InterPro" id="IPR050570">
    <property type="entry name" value="Cell_wall_metabolism_enzyme"/>
</dbReference>
<dbReference type="GO" id="GO:0004222">
    <property type="term" value="F:metalloendopeptidase activity"/>
    <property type="evidence" value="ECO:0007669"/>
    <property type="project" value="TreeGrafter"/>
</dbReference>
<reference evidence="4 5" key="1">
    <citation type="submission" date="2017-08" db="EMBL/GenBank/DDBJ databases">
        <authorList>
            <person name="de Groot N.N."/>
        </authorList>
    </citation>
    <scope>NUCLEOTIDE SEQUENCE [LARGE SCALE GENOMIC DNA]</scope>
    <source>
        <strain evidence="4 5">JC228</strain>
    </source>
</reference>
<keyword evidence="4" id="KW-0378">Hydrolase</keyword>
<dbReference type="InterPro" id="IPR011098">
    <property type="entry name" value="G5_dom"/>
</dbReference>
<evidence type="ECO:0000259" key="2">
    <source>
        <dbReference type="PROSITE" id="PS51109"/>
    </source>
</evidence>
<dbReference type="Gene3D" id="3.10.350.10">
    <property type="entry name" value="LysM domain"/>
    <property type="match status" value="1"/>
</dbReference>